<dbReference type="PANTHER" id="PTHR46558">
    <property type="entry name" value="TRACRIPTIONAL REGULATORY PROTEIN-RELATED-RELATED"/>
    <property type="match status" value="1"/>
</dbReference>
<dbReference type="SUPFAM" id="SSF47413">
    <property type="entry name" value="lambda repressor-like DNA-binding domains"/>
    <property type="match status" value="2"/>
</dbReference>
<dbReference type="RefSeq" id="WP_215821450.1">
    <property type="nucleotide sequence ID" value="NZ_JAGSOY010000065.1"/>
</dbReference>
<dbReference type="PROSITE" id="PS50943">
    <property type="entry name" value="HTH_CROC1"/>
    <property type="match status" value="2"/>
</dbReference>
<dbReference type="Pfam" id="PF01381">
    <property type="entry name" value="HTH_3"/>
    <property type="match status" value="2"/>
</dbReference>
<dbReference type="EMBL" id="JAGSOY010000065">
    <property type="protein sequence ID" value="MBU2713161.1"/>
    <property type="molecule type" value="Genomic_DNA"/>
</dbReference>
<accession>A0ABS5ZIS6</accession>
<evidence type="ECO:0000256" key="1">
    <source>
        <dbReference type="ARBA" id="ARBA00023125"/>
    </source>
</evidence>
<dbReference type="SMART" id="SM00530">
    <property type="entry name" value="HTH_XRE"/>
    <property type="match status" value="2"/>
</dbReference>
<name>A0ABS5ZIS6_9GAMM</name>
<organism evidence="3 4">
    <name type="scientific">Zooshikella harenae</name>
    <dbReference type="NCBI Taxonomy" id="2827238"/>
    <lineage>
        <taxon>Bacteria</taxon>
        <taxon>Pseudomonadati</taxon>
        <taxon>Pseudomonadota</taxon>
        <taxon>Gammaproteobacteria</taxon>
        <taxon>Oceanospirillales</taxon>
        <taxon>Zooshikellaceae</taxon>
        <taxon>Zooshikella</taxon>
    </lineage>
</organism>
<keyword evidence="1" id="KW-0238">DNA-binding</keyword>
<protein>
    <submittedName>
        <fullName evidence="3">Helix-turn-helix transcriptional regulator</fullName>
    </submittedName>
</protein>
<sequence length="229" mass="25834">MADLWQTIKQARTEAGLTQQDLAEKCGVTTAAVSRWESPDEGTRTIPRLYHITEISSATGVPTIEFLKHLEDPPSLNDSLNDSTLEDVLNTSLWNKIRSARVQAKLTQADLAEACGVSRGAVANWESSKKLDKKPKLSTLRRIAEVTGVNYLWLTSEKQGISQEWIEQNPDYDNDDIDEKLAYEAEARKEDAIKITMDTCSYIIDNGISREFYEQLKALNAALKRYHKK</sequence>
<dbReference type="Proteomes" id="UP000690515">
    <property type="component" value="Unassembled WGS sequence"/>
</dbReference>
<keyword evidence="4" id="KW-1185">Reference proteome</keyword>
<gene>
    <name evidence="3" type="ORF">KCG35_19010</name>
</gene>
<dbReference type="Gene3D" id="1.10.260.40">
    <property type="entry name" value="lambda repressor-like DNA-binding domains"/>
    <property type="match status" value="2"/>
</dbReference>
<feature type="domain" description="HTH cro/C1-type" evidence="2">
    <location>
        <begin position="97"/>
        <end position="154"/>
    </location>
</feature>
<feature type="domain" description="HTH cro/C1-type" evidence="2">
    <location>
        <begin position="8"/>
        <end position="67"/>
    </location>
</feature>
<proteinExistence type="predicted"/>
<dbReference type="CDD" id="cd00093">
    <property type="entry name" value="HTH_XRE"/>
    <property type="match status" value="2"/>
</dbReference>
<dbReference type="InterPro" id="IPR001387">
    <property type="entry name" value="Cro/C1-type_HTH"/>
</dbReference>
<evidence type="ECO:0000313" key="4">
    <source>
        <dbReference type="Proteomes" id="UP000690515"/>
    </source>
</evidence>
<reference evidence="3 4" key="1">
    <citation type="submission" date="2021-04" db="EMBL/GenBank/DDBJ databases">
        <authorList>
            <person name="Pira H."/>
            <person name="Risdian C."/>
            <person name="Wink J."/>
        </authorList>
    </citation>
    <scope>NUCLEOTIDE SEQUENCE [LARGE SCALE GENOMIC DNA]</scope>
    <source>
        <strain evidence="3 4">WH53</strain>
    </source>
</reference>
<dbReference type="PANTHER" id="PTHR46558:SF11">
    <property type="entry name" value="HTH-TYPE TRANSCRIPTIONAL REGULATOR XRE"/>
    <property type="match status" value="1"/>
</dbReference>
<evidence type="ECO:0000313" key="3">
    <source>
        <dbReference type="EMBL" id="MBU2713161.1"/>
    </source>
</evidence>
<evidence type="ECO:0000259" key="2">
    <source>
        <dbReference type="PROSITE" id="PS50943"/>
    </source>
</evidence>
<comment type="caution">
    <text evidence="3">The sequence shown here is derived from an EMBL/GenBank/DDBJ whole genome shotgun (WGS) entry which is preliminary data.</text>
</comment>
<dbReference type="InterPro" id="IPR010982">
    <property type="entry name" value="Lambda_DNA-bd_dom_sf"/>
</dbReference>